<dbReference type="InterPro" id="IPR014016">
    <property type="entry name" value="UvrD-like_ATP-bd"/>
</dbReference>
<sequence length="739" mass="83395">MTDVQTRDEQLERQHLAETVRLLTAALERLTTTIDSSASAIQAHKEHMWTHWRDMDGIEKANVRVEVNTSVTLAEHAVTVRKRIQRLLTSPYFGRVDFHASGDTGARAHYIGVHNFSDPQTQEIMVHDWRAPVSSLYYDFESGEAFFQAPQGIAHGEITGKRQYKIQDGRLEYMFESALNIGDDVLQRELSQSADDKMKNIVATIQREQNAVIRNETAQVLILQGVAGSGKTSIALHRVAFLLYRFKDTLSSDNIMILSPNKVFGDYIANVLPELGEEQIAEIDFTTIAGRFLAKITDYETFSEQVVNLLDRVDDAAAERMRYKATPEFVTLLDAWISARADEEFTPAEIVQKNNRLSAGWVAATFGQSPTLPIFTRLDLLADTAVHLLKQQASDRGRTWTAADTTAVRRQVRAMFPHKDALAVYKAFYSHPARRGLFKPLGRKKVEYADVFPLIYTMIRTSRQESYGRIRHLLIDEMQDYTPIQYAVVRELFSCRMTILGDANQSVNPFSSSSPSTIRSIFPEADCLELRKSYRSTTEITDFAQHISRNDKIVPVERHGRPPQVIACTDQKGQQAQILALIEQHRNSEHQSLGIICKTIAQATTLYQALAEAGVELTLLDYDSAEFASGIVITSAHLSKGLEFDTVIVPQVDDTNYANEMDRCMLYIACTRAMHELHLTHDGRLTLPDVRRPTPGRSRSWPLRSRGDPRSRDGRAGRLTRRRRQQQAASILPPASTTT</sequence>
<evidence type="ECO:0000256" key="3">
    <source>
        <dbReference type="ARBA" id="ARBA00022806"/>
    </source>
</evidence>
<evidence type="ECO:0000313" key="9">
    <source>
        <dbReference type="Proteomes" id="UP000622245"/>
    </source>
</evidence>
<feature type="binding site" evidence="5">
    <location>
        <begin position="225"/>
        <end position="232"/>
    </location>
    <ligand>
        <name>ATP</name>
        <dbReference type="ChEBI" id="CHEBI:30616"/>
    </ligand>
</feature>
<name>A0ABS1YCQ0_9ACTN</name>
<dbReference type="InterPro" id="IPR013986">
    <property type="entry name" value="DExx_box_DNA_helicase_dom_sf"/>
</dbReference>
<keyword evidence="2 5" id="KW-0378">Hydrolase</keyword>
<dbReference type="PROSITE" id="PS51198">
    <property type="entry name" value="UVRD_HELICASE_ATP_BIND"/>
    <property type="match status" value="1"/>
</dbReference>
<keyword evidence="3 5" id="KW-0347">Helicase</keyword>
<dbReference type="InterPro" id="IPR027785">
    <property type="entry name" value="UvrD-like_helicase_C"/>
</dbReference>
<keyword evidence="4 5" id="KW-0067">ATP-binding</keyword>
<evidence type="ECO:0000313" key="8">
    <source>
        <dbReference type="EMBL" id="MBM0275186.1"/>
    </source>
</evidence>
<keyword evidence="1 5" id="KW-0547">Nucleotide-binding</keyword>
<dbReference type="InterPro" id="IPR000212">
    <property type="entry name" value="DNA_helicase_UvrD/REP"/>
</dbReference>
<dbReference type="PANTHER" id="PTHR11070">
    <property type="entry name" value="UVRD / RECB / PCRA DNA HELICASE FAMILY MEMBER"/>
    <property type="match status" value="1"/>
</dbReference>
<protein>
    <submittedName>
        <fullName evidence="8">AAA family ATPase</fullName>
    </submittedName>
</protein>
<evidence type="ECO:0000256" key="6">
    <source>
        <dbReference type="SAM" id="MobiDB-lite"/>
    </source>
</evidence>
<evidence type="ECO:0000256" key="2">
    <source>
        <dbReference type="ARBA" id="ARBA00022801"/>
    </source>
</evidence>
<feature type="compositionally biased region" description="Basic and acidic residues" evidence="6">
    <location>
        <begin position="705"/>
        <end position="716"/>
    </location>
</feature>
<evidence type="ECO:0000256" key="4">
    <source>
        <dbReference type="ARBA" id="ARBA00022840"/>
    </source>
</evidence>
<reference evidence="8 9" key="1">
    <citation type="submission" date="2021-01" db="EMBL/GenBank/DDBJ databases">
        <title>Draft genome sequence of Micromonospora sp. strain STR1s_6.</title>
        <authorList>
            <person name="Karlyshev A."/>
            <person name="Jawad R."/>
        </authorList>
    </citation>
    <scope>NUCLEOTIDE SEQUENCE [LARGE SCALE GENOMIC DNA]</scope>
    <source>
        <strain evidence="8 9">STR1S-6</strain>
    </source>
</reference>
<dbReference type="InterPro" id="IPR027417">
    <property type="entry name" value="P-loop_NTPase"/>
</dbReference>
<evidence type="ECO:0000256" key="5">
    <source>
        <dbReference type="PROSITE-ProRule" id="PRU00560"/>
    </source>
</evidence>
<feature type="domain" description="UvrD-like helicase ATP-binding" evidence="7">
    <location>
        <begin position="204"/>
        <end position="537"/>
    </location>
</feature>
<proteinExistence type="predicted"/>
<feature type="region of interest" description="Disordered" evidence="6">
    <location>
        <begin position="686"/>
        <end position="739"/>
    </location>
</feature>
<dbReference type="Pfam" id="PF13538">
    <property type="entry name" value="UvrD_C_2"/>
    <property type="match status" value="1"/>
</dbReference>
<dbReference type="Proteomes" id="UP000622245">
    <property type="component" value="Unassembled WGS sequence"/>
</dbReference>
<organism evidence="8 9">
    <name type="scientific">Micromonospora tarensis</name>
    <dbReference type="NCBI Taxonomy" id="2806100"/>
    <lineage>
        <taxon>Bacteria</taxon>
        <taxon>Bacillati</taxon>
        <taxon>Actinomycetota</taxon>
        <taxon>Actinomycetes</taxon>
        <taxon>Micromonosporales</taxon>
        <taxon>Micromonosporaceae</taxon>
        <taxon>Micromonospora</taxon>
    </lineage>
</organism>
<evidence type="ECO:0000256" key="1">
    <source>
        <dbReference type="ARBA" id="ARBA00022741"/>
    </source>
</evidence>
<dbReference type="Gene3D" id="3.40.50.300">
    <property type="entry name" value="P-loop containing nucleotide triphosphate hydrolases"/>
    <property type="match status" value="3"/>
</dbReference>
<dbReference type="RefSeq" id="WP_203147582.1">
    <property type="nucleotide sequence ID" value="NZ_JAEVHL010000018.1"/>
</dbReference>
<dbReference type="EMBL" id="JAEVHL010000018">
    <property type="protein sequence ID" value="MBM0275186.1"/>
    <property type="molecule type" value="Genomic_DNA"/>
</dbReference>
<comment type="caution">
    <text evidence="8">The sequence shown here is derived from an EMBL/GenBank/DDBJ whole genome shotgun (WGS) entry which is preliminary data.</text>
</comment>
<dbReference type="PANTHER" id="PTHR11070:SF17">
    <property type="entry name" value="DNA HELICASE IV"/>
    <property type="match status" value="1"/>
</dbReference>
<dbReference type="SUPFAM" id="SSF52540">
    <property type="entry name" value="P-loop containing nucleoside triphosphate hydrolases"/>
    <property type="match status" value="1"/>
</dbReference>
<dbReference type="Pfam" id="PF00580">
    <property type="entry name" value="UvrD-helicase"/>
    <property type="match status" value="1"/>
</dbReference>
<evidence type="ECO:0000259" key="7">
    <source>
        <dbReference type="PROSITE" id="PS51198"/>
    </source>
</evidence>
<accession>A0ABS1YCQ0</accession>
<gene>
    <name evidence="8" type="ORF">JM949_06815</name>
</gene>
<dbReference type="Gene3D" id="1.10.10.160">
    <property type="match status" value="1"/>
</dbReference>
<keyword evidence="9" id="KW-1185">Reference proteome</keyword>